<dbReference type="PANTHER" id="PTHR12147">
    <property type="entry name" value="METALLOPEPTIDASE M28 FAMILY MEMBER"/>
    <property type="match status" value="1"/>
</dbReference>
<dbReference type="SUPFAM" id="SSF53187">
    <property type="entry name" value="Zn-dependent exopeptidases"/>
    <property type="match status" value="1"/>
</dbReference>
<reference evidence="10 11" key="1">
    <citation type="submission" date="2019-03" db="EMBL/GenBank/DDBJ databases">
        <title>Freshwater and sediment microbial communities from various areas in North America, analyzing microbe dynamics in response to fracking.</title>
        <authorList>
            <person name="Lamendella R."/>
        </authorList>
    </citation>
    <scope>NUCLEOTIDE SEQUENCE [LARGE SCALE GENOMIC DNA]</scope>
    <source>
        <strain evidence="10 11">18_TX</strain>
    </source>
</reference>
<dbReference type="InterPro" id="IPR007484">
    <property type="entry name" value="Peptidase_M28"/>
</dbReference>
<dbReference type="GO" id="GO:0004177">
    <property type="term" value="F:aminopeptidase activity"/>
    <property type="evidence" value="ECO:0007669"/>
    <property type="project" value="UniProtKB-KW"/>
</dbReference>
<keyword evidence="11" id="KW-1185">Reference proteome</keyword>
<dbReference type="CDD" id="cd05660">
    <property type="entry name" value="M28_like_PA"/>
    <property type="match status" value="1"/>
</dbReference>
<evidence type="ECO:0000256" key="8">
    <source>
        <dbReference type="SAM" id="SignalP"/>
    </source>
</evidence>
<dbReference type="GO" id="GO:0008235">
    <property type="term" value="F:metalloexopeptidase activity"/>
    <property type="evidence" value="ECO:0007669"/>
    <property type="project" value="InterPro"/>
</dbReference>
<keyword evidence="3" id="KW-0479">Metal-binding</keyword>
<dbReference type="Proteomes" id="UP000295531">
    <property type="component" value="Unassembled WGS sequence"/>
</dbReference>
<dbReference type="Gene3D" id="3.50.30.30">
    <property type="match status" value="1"/>
</dbReference>
<evidence type="ECO:0000256" key="1">
    <source>
        <dbReference type="ARBA" id="ARBA00022438"/>
    </source>
</evidence>
<dbReference type="InterPro" id="IPR046450">
    <property type="entry name" value="PA_dom_sf"/>
</dbReference>
<evidence type="ECO:0000313" key="10">
    <source>
        <dbReference type="EMBL" id="TDP40578.1"/>
    </source>
</evidence>
<dbReference type="AlphaFoldDB" id="A0A4R6PQ28"/>
<evidence type="ECO:0000256" key="5">
    <source>
        <dbReference type="ARBA" id="ARBA00022801"/>
    </source>
</evidence>
<name>A0A4R6PQ28_9GAMM</name>
<organism evidence="10 11">
    <name type="scientific">Idiomarina aquatica</name>
    <dbReference type="NCBI Taxonomy" id="1327752"/>
    <lineage>
        <taxon>Bacteria</taxon>
        <taxon>Pseudomonadati</taxon>
        <taxon>Pseudomonadota</taxon>
        <taxon>Gammaproteobacteria</taxon>
        <taxon>Alteromonadales</taxon>
        <taxon>Idiomarinaceae</taxon>
        <taxon>Idiomarina</taxon>
    </lineage>
</organism>
<evidence type="ECO:0000256" key="6">
    <source>
        <dbReference type="ARBA" id="ARBA00022833"/>
    </source>
</evidence>
<dbReference type="PROSITE" id="PS51257">
    <property type="entry name" value="PROKAR_LIPOPROTEIN"/>
    <property type="match status" value="1"/>
</dbReference>
<dbReference type="Gene3D" id="3.40.630.10">
    <property type="entry name" value="Zn peptidases"/>
    <property type="match status" value="1"/>
</dbReference>
<evidence type="ECO:0000259" key="9">
    <source>
        <dbReference type="Pfam" id="PF04389"/>
    </source>
</evidence>
<dbReference type="InterPro" id="IPR045175">
    <property type="entry name" value="M28_fam"/>
</dbReference>
<gene>
    <name evidence="10" type="ORF">DEU29_101122</name>
</gene>
<feature type="signal peptide" evidence="8">
    <location>
        <begin position="1"/>
        <end position="16"/>
    </location>
</feature>
<accession>A0A4R6PQ28</accession>
<evidence type="ECO:0000256" key="2">
    <source>
        <dbReference type="ARBA" id="ARBA00022670"/>
    </source>
</evidence>
<dbReference type="RefSeq" id="WP_432206861.1">
    <property type="nucleotide sequence ID" value="NZ_SNXI01000001.1"/>
</dbReference>
<evidence type="ECO:0000256" key="7">
    <source>
        <dbReference type="SAM" id="MobiDB-lite"/>
    </source>
</evidence>
<keyword evidence="5" id="KW-0378">Hydrolase</keyword>
<dbReference type="GO" id="GO:0046872">
    <property type="term" value="F:metal ion binding"/>
    <property type="evidence" value="ECO:0007669"/>
    <property type="project" value="UniProtKB-KW"/>
</dbReference>
<evidence type="ECO:0000256" key="4">
    <source>
        <dbReference type="ARBA" id="ARBA00022729"/>
    </source>
</evidence>
<proteinExistence type="predicted"/>
<evidence type="ECO:0000256" key="3">
    <source>
        <dbReference type="ARBA" id="ARBA00022723"/>
    </source>
</evidence>
<dbReference type="GO" id="GO:0006508">
    <property type="term" value="P:proteolysis"/>
    <property type="evidence" value="ECO:0007669"/>
    <property type="project" value="UniProtKB-KW"/>
</dbReference>
<dbReference type="Pfam" id="PF04389">
    <property type="entry name" value="Peptidase_M28"/>
    <property type="match status" value="1"/>
</dbReference>
<dbReference type="GO" id="GO:0004180">
    <property type="term" value="F:carboxypeptidase activity"/>
    <property type="evidence" value="ECO:0007669"/>
    <property type="project" value="UniProtKB-KW"/>
</dbReference>
<dbReference type="EMBL" id="SNXI01000001">
    <property type="protein sequence ID" value="TDP40578.1"/>
    <property type="molecule type" value="Genomic_DNA"/>
</dbReference>
<keyword evidence="10" id="KW-0121">Carboxypeptidase</keyword>
<protein>
    <submittedName>
        <fullName evidence="10">Zn-dependent M28 family amino/carboxypeptidase</fullName>
    </submittedName>
</protein>
<keyword evidence="6" id="KW-0862">Zinc</keyword>
<keyword evidence="2" id="KW-0645">Protease</keyword>
<sequence length="570" mass="64028">MMRTFIFTAIAASVLAACGQQQTSEAQSETSVAEPEQQSQTAQQPDLEGSAFNPNYRDYLETISADEFAGREPSTEGEEKVVSFIENHFKEWGLKPYNSETGSYRQSVPLVKIMPYQVSDMTFSGENAPDTMKYRTEMMAWTMQVTDEVAVENSDMVFVGYGIVAPEYNWNDYEGLDVEGKTVVMFVNDPGYATQDPELFNGNAMTYYGRWTYKYEEAARQGAAGAIIIHETGPAGYGWGVVASGSPVRYDLKKENNNMDRAKVEGWMTLDSAQDLFAQLDMSVDEARQMALSEDFEAMPLNVQANVSVKNKFEELSAYNVVGYIEGSKYPEEHVIYMAHHDHLGTDPVREDDPIYNGAQDNATGTAGLLALAEKFSQQPQPERSIVFLAVGAEESGLLGSKWYAEEPMLPLSQAVGGINMDLMNVYGPVKDMVVIGYGNSEMDQYLKPYIEEQDRYLAPNPTPEAGFFYRSDHFSLAKKGVPMLYAEGGNDHITKGKEWTEEQRAKYVAEAYHKPADEYDPNWDLRGAQQDMSAFFKLGWQLANSRDWPQWTDGNEFEAARKETEEERN</sequence>
<feature type="region of interest" description="Disordered" evidence="7">
    <location>
        <begin position="26"/>
        <end position="53"/>
    </location>
</feature>
<dbReference type="CDD" id="cd04821">
    <property type="entry name" value="PA_M28_1_2"/>
    <property type="match status" value="1"/>
</dbReference>
<comment type="caution">
    <text evidence="10">The sequence shown here is derived from an EMBL/GenBank/DDBJ whole genome shotgun (WGS) entry which is preliminary data.</text>
</comment>
<keyword evidence="4 8" id="KW-0732">Signal</keyword>
<feature type="domain" description="Peptidase M28" evidence="9">
    <location>
        <begin position="320"/>
        <end position="531"/>
    </location>
</feature>
<dbReference type="SUPFAM" id="SSF52025">
    <property type="entry name" value="PA domain"/>
    <property type="match status" value="1"/>
</dbReference>
<keyword evidence="1" id="KW-0031">Aminopeptidase</keyword>
<feature type="chain" id="PRO_5020804268" evidence="8">
    <location>
        <begin position="17"/>
        <end position="570"/>
    </location>
</feature>
<dbReference type="PANTHER" id="PTHR12147:SF56">
    <property type="entry name" value="AMINOPEPTIDASE YDR415C-RELATED"/>
    <property type="match status" value="1"/>
</dbReference>
<evidence type="ECO:0000313" key="11">
    <source>
        <dbReference type="Proteomes" id="UP000295531"/>
    </source>
</evidence>